<evidence type="ECO:0000313" key="7">
    <source>
        <dbReference type="EMBL" id="PSR76341.1"/>
    </source>
</evidence>
<dbReference type="EMBL" id="MLYV02000849">
    <property type="protein sequence ID" value="PSR76341.1"/>
    <property type="molecule type" value="Genomic_DNA"/>
</dbReference>
<keyword evidence="3 4" id="KW-0274">FAD</keyword>
<accession>A0A2R6NTE6</accession>
<organism evidence="7 8">
    <name type="scientific">Hermanssonia centrifuga</name>
    <dbReference type="NCBI Taxonomy" id="98765"/>
    <lineage>
        <taxon>Eukaryota</taxon>
        <taxon>Fungi</taxon>
        <taxon>Dikarya</taxon>
        <taxon>Basidiomycota</taxon>
        <taxon>Agaricomycotina</taxon>
        <taxon>Agaricomycetes</taxon>
        <taxon>Polyporales</taxon>
        <taxon>Meruliaceae</taxon>
        <taxon>Hermanssonia</taxon>
    </lineage>
</organism>
<protein>
    <submittedName>
        <fullName evidence="7">Uncharacterized protein</fullName>
    </submittedName>
</protein>
<gene>
    <name evidence="7" type="ORF">PHLCEN_2v8515</name>
</gene>
<evidence type="ECO:0000256" key="4">
    <source>
        <dbReference type="RuleBase" id="RU362125"/>
    </source>
</evidence>
<dbReference type="InterPro" id="IPR009075">
    <property type="entry name" value="AcylCo_DH/oxidase_C"/>
</dbReference>
<dbReference type="AlphaFoldDB" id="A0A2R6NTE6"/>
<dbReference type="InterPro" id="IPR009100">
    <property type="entry name" value="AcylCoA_DH/oxidase_NM_dom_sf"/>
</dbReference>
<evidence type="ECO:0000256" key="3">
    <source>
        <dbReference type="ARBA" id="ARBA00022827"/>
    </source>
</evidence>
<dbReference type="InterPro" id="IPR036250">
    <property type="entry name" value="AcylCo_DH-like_C"/>
</dbReference>
<dbReference type="Gene3D" id="2.40.110.20">
    <property type="match status" value="1"/>
</dbReference>
<keyword evidence="2 4" id="KW-0285">Flavoprotein</keyword>
<dbReference type="PANTHER" id="PTHR42707">
    <property type="entry name" value="ACYL-COA DEHYDROGENASE"/>
    <property type="match status" value="1"/>
</dbReference>
<dbReference type="Proteomes" id="UP000186601">
    <property type="component" value="Unassembled WGS sequence"/>
</dbReference>
<dbReference type="GO" id="GO:0003995">
    <property type="term" value="F:acyl-CoA dehydrogenase activity"/>
    <property type="evidence" value="ECO:0007669"/>
    <property type="project" value="TreeGrafter"/>
</dbReference>
<dbReference type="PANTHER" id="PTHR42707:SF2">
    <property type="entry name" value="ACD11 DEHYDROGENASE"/>
    <property type="match status" value="1"/>
</dbReference>
<dbReference type="Gene3D" id="1.20.140.10">
    <property type="entry name" value="Butyryl-CoA Dehydrogenase, subunit A, domain 3"/>
    <property type="match status" value="1"/>
</dbReference>
<keyword evidence="8" id="KW-1185">Reference proteome</keyword>
<evidence type="ECO:0000256" key="1">
    <source>
        <dbReference type="ARBA" id="ARBA00009347"/>
    </source>
</evidence>
<dbReference type="InterPro" id="IPR052904">
    <property type="entry name" value="Acyl-CoA_dehydrogenase-like"/>
</dbReference>
<sequence length="347" mass="37676">MGDLYTLDGFKWFSSATEADMAIALARTGSQEQGSRALSLFLVPLRLPEQGGPSSPLENGIEIHRLKNKIGTVGVPTAELSLNHTKAWLLGPLNGGVKAIAPVLNITRIHSAIHSIGNLQRCLAIARSYATVRLVQGGSTLLKDVPLYVSSLAKVSLLYRALTHMTFGTVVLLGKSECGTATKEEEARLRLLTPMAKAFTAQQAPSAMEECMAALGAQGYMEETGIGSLGNGVLNRSLRLLSDMVDKLKIVFKHPMHPLLPRPALNFLANITCALHLVEHAIWSVRSCDSESQIDIEAVRRWVEEGDVLATWNHVERAMSPGQERVADDYSLLYGNTQPQGSVKARM</sequence>
<feature type="domain" description="Acyl-CoA dehydrogenase/oxidase C-terminal" evidence="5">
    <location>
        <begin position="94"/>
        <end position="228"/>
    </location>
</feature>
<dbReference type="OrthoDB" id="10251155at2759"/>
<dbReference type="Pfam" id="PF02770">
    <property type="entry name" value="Acyl-CoA_dh_M"/>
    <property type="match status" value="1"/>
</dbReference>
<dbReference type="Pfam" id="PF00441">
    <property type="entry name" value="Acyl-CoA_dh_1"/>
    <property type="match status" value="1"/>
</dbReference>
<comment type="caution">
    <text evidence="7">The sequence shown here is derived from an EMBL/GenBank/DDBJ whole genome shotgun (WGS) entry which is preliminary data.</text>
</comment>
<dbReference type="SUPFAM" id="SSF47203">
    <property type="entry name" value="Acyl-CoA dehydrogenase C-terminal domain-like"/>
    <property type="match status" value="1"/>
</dbReference>
<reference evidence="7 8" key="1">
    <citation type="submission" date="2018-02" db="EMBL/GenBank/DDBJ databases">
        <title>Genome sequence of the basidiomycete white-rot fungus Phlebia centrifuga.</title>
        <authorList>
            <person name="Granchi Z."/>
            <person name="Peng M."/>
            <person name="de Vries R.P."/>
            <person name="Hilden K."/>
            <person name="Makela M.R."/>
            <person name="Grigoriev I."/>
            <person name="Riley R."/>
        </authorList>
    </citation>
    <scope>NUCLEOTIDE SEQUENCE [LARGE SCALE GENOMIC DNA]</scope>
    <source>
        <strain evidence="7 8">FBCC195</strain>
    </source>
</reference>
<dbReference type="InterPro" id="IPR006091">
    <property type="entry name" value="Acyl-CoA_Oxase/DH_mid-dom"/>
</dbReference>
<evidence type="ECO:0000256" key="2">
    <source>
        <dbReference type="ARBA" id="ARBA00022630"/>
    </source>
</evidence>
<evidence type="ECO:0000313" key="8">
    <source>
        <dbReference type="Proteomes" id="UP000186601"/>
    </source>
</evidence>
<comment type="similarity">
    <text evidence="1 4">Belongs to the acyl-CoA dehydrogenase family.</text>
</comment>
<dbReference type="STRING" id="98765.A0A2R6NTE6"/>
<feature type="domain" description="Acyl-CoA oxidase/dehydrogenase middle" evidence="6">
    <location>
        <begin position="4"/>
        <end position="83"/>
    </location>
</feature>
<proteinExistence type="inferred from homology"/>
<comment type="cofactor">
    <cofactor evidence="4">
        <name>FAD</name>
        <dbReference type="ChEBI" id="CHEBI:57692"/>
    </cofactor>
</comment>
<keyword evidence="4" id="KW-0560">Oxidoreductase</keyword>
<evidence type="ECO:0000259" key="5">
    <source>
        <dbReference type="Pfam" id="PF00441"/>
    </source>
</evidence>
<name>A0A2R6NTE6_9APHY</name>
<evidence type="ECO:0000259" key="6">
    <source>
        <dbReference type="Pfam" id="PF02770"/>
    </source>
</evidence>
<dbReference type="SUPFAM" id="SSF56645">
    <property type="entry name" value="Acyl-CoA dehydrogenase NM domain-like"/>
    <property type="match status" value="1"/>
</dbReference>